<gene>
    <name evidence="1" type="ORF">TIFTF001_039377</name>
</gene>
<accession>A0AA88EJI6</accession>
<name>A0AA88EJI6_FICCA</name>
<keyword evidence="2" id="KW-1185">Reference proteome</keyword>
<organism evidence="1 2">
    <name type="scientific">Ficus carica</name>
    <name type="common">Common fig</name>
    <dbReference type="NCBI Taxonomy" id="3494"/>
    <lineage>
        <taxon>Eukaryota</taxon>
        <taxon>Viridiplantae</taxon>
        <taxon>Streptophyta</taxon>
        <taxon>Embryophyta</taxon>
        <taxon>Tracheophyta</taxon>
        <taxon>Spermatophyta</taxon>
        <taxon>Magnoliopsida</taxon>
        <taxon>eudicotyledons</taxon>
        <taxon>Gunneridae</taxon>
        <taxon>Pentapetalae</taxon>
        <taxon>rosids</taxon>
        <taxon>fabids</taxon>
        <taxon>Rosales</taxon>
        <taxon>Moraceae</taxon>
        <taxon>Ficeae</taxon>
        <taxon>Ficus</taxon>
    </lineage>
</organism>
<comment type="caution">
    <text evidence="1">The sequence shown here is derived from an EMBL/GenBank/DDBJ whole genome shotgun (WGS) entry which is preliminary data.</text>
</comment>
<proteinExistence type="predicted"/>
<dbReference type="AlphaFoldDB" id="A0AA88EJI6"/>
<evidence type="ECO:0000313" key="1">
    <source>
        <dbReference type="EMBL" id="GMN70334.1"/>
    </source>
</evidence>
<sequence length="185" mass="19838">MWDETYSDPILVPLGSVTRARAKKFKDAFMGLIRASWSQAIAWRPIEGIISDNQHNKCVIQLLLNKSNLSRLCLVAFKFDLSNGSSPPFVAPSTIPRFLFAGEHWVAVFYTKVRVTIQAMGRGSHPNLIVERSWRLLRLRVSSQVGVVRIRVGGPVGGGHRGEALGGQCAAGAGAGGASGQGVGG</sequence>
<dbReference type="Proteomes" id="UP001187192">
    <property type="component" value="Unassembled WGS sequence"/>
</dbReference>
<evidence type="ECO:0000313" key="2">
    <source>
        <dbReference type="Proteomes" id="UP001187192"/>
    </source>
</evidence>
<protein>
    <submittedName>
        <fullName evidence="1">Uncharacterized protein</fullName>
    </submittedName>
</protein>
<dbReference type="EMBL" id="BTGU01001110">
    <property type="protein sequence ID" value="GMN70334.1"/>
    <property type="molecule type" value="Genomic_DNA"/>
</dbReference>
<reference evidence="1" key="1">
    <citation type="submission" date="2023-07" db="EMBL/GenBank/DDBJ databases">
        <title>draft genome sequence of fig (Ficus carica).</title>
        <authorList>
            <person name="Takahashi T."/>
            <person name="Nishimura K."/>
        </authorList>
    </citation>
    <scope>NUCLEOTIDE SEQUENCE</scope>
</reference>